<dbReference type="AlphaFoldDB" id="A0A511MZL6"/>
<organism evidence="1 2">
    <name type="scientific">Deinococcus cellulosilyticus (strain DSM 18568 / NBRC 106333 / KACC 11606 / 5516J-15)</name>
    <dbReference type="NCBI Taxonomy" id="1223518"/>
    <lineage>
        <taxon>Bacteria</taxon>
        <taxon>Thermotogati</taxon>
        <taxon>Deinococcota</taxon>
        <taxon>Deinococci</taxon>
        <taxon>Deinococcales</taxon>
        <taxon>Deinococcaceae</taxon>
        <taxon>Deinococcus</taxon>
    </lineage>
</organism>
<proteinExistence type="predicted"/>
<evidence type="ECO:0000313" key="2">
    <source>
        <dbReference type="Proteomes" id="UP000321306"/>
    </source>
</evidence>
<dbReference type="Proteomes" id="UP000321306">
    <property type="component" value="Unassembled WGS sequence"/>
</dbReference>
<name>A0A511MZL6_DEIC1</name>
<protein>
    <submittedName>
        <fullName evidence="1">Uncharacterized protein</fullName>
    </submittedName>
</protein>
<accession>A0A511MZL6</accession>
<evidence type="ECO:0000313" key="1">
    <source>
        <dbReference type="EMBL" id="GEM45627.1"/>
    </source>
</evidence>
<dbReference type="EMBL" id="BJXB01000004">
    <property type="protein sequence ID" value="GEM45627.1"/>
    <property type="molecule type" value="Genomic_DNA"/>
</dbReference>
<comment type="caution">
    <text evidence="1">The sequence shown here is derived from an EMBL/GenBank/DDBJ whole genome shotgun (WGS) entry which is preliminary data.</text>
</comment>
<reference evidence="1 2" key="1">
    <citation type="submission" date="2019-07" db="EMBL/GenBank/DDBJ databases">
        <title>Whole genome shotgun sequence of Deinococcus cellulosilyticus NBRC 106333.</title>
        <authorList>
            <person name="Hosoyama A."/>
            <person name="Uohara A."/>
            <person name="Ohji S."/>
            <person name="Ichikawa N."/>
        </authorList>
    </citation>
    <scope>NUCLEOTIDE SEQUENCE [LARGE SCALE GENOMIC DNA]</scope>
    <source>
        <strain evidence="1 2">NBRC 106333</strain>
    </source>
</reference>
<sequence>MLTGDQDDALDGVVVDLAQPHCGRDRIALTERFSHFDEDILVNLAVPQGCSFTLTELGATGFALEKTPVVLAVGLANDEVVSSRLKVVLAVGGEAS</sequence>
<keyword evidence="2" id="KW-1185">Reference proteome</keyword>
<gene>
    <name evidence="1" type="ORF">DC3_12620</name>
</gene>